<keyword evidence="3" id="KW-1185">Reference proteome</keyword>
<dbReference type="Proteomes" id="UP000295733">
    <property type="component" value="Unassembled WGS sequence"/>
</dbReference>
<dbReference type="Gene3D" id="1.10.1200.10">
    <property type="entry name" value="ACP-like"/>
    <property type="match status" value="1"/>
</dbReference>
<comment type="caution">
    <text evidence="2">The sequence shown here is derived from an EMBL/GenBank/DDBJ whole genome shotgun (WGS) entry which is preliminary data.</text>
</comment>
<dbReference type="Gene3D" id="3.40.50.1110">
    <property type="entry name" value="SGNH hydrolase"/>
    <property type="match status" value="1"/>
</dbReference>
<feature type="compositionally biased region" description="Low complexity" evidence="1">
    <location>
        <begin position="610"/>
        <end position="629"/>
    </location>
</feature>
<proteinExistence type="predicted"/>
<dbReference type="EMBL" id="SLXL01000003">
    <property type="protein sequence ID" value="TCP25366.1"/>
    <property type="molecule type" value="Genomic_DNA"/>
</dbReference>
<dbReference type="InterPro" id="IPR036412">
    <property type="entry name" value="HAD-like_sf"/>
</dbReference>
<dbReference type="InterPro" id="IPR010033">
    <property type="entry name" value="HAD_SF_ppase_IIIC"/>
</dbReference>
<dbReference type="InterPro" id="IPR036514">
    <property type="entry name" value="SGNH_hydro_sf"/>
</dbReference>
<dbReference type="GO" id="GO:0016788">
    <property type="term" value="F:hydrolase activity, acting on ester bonds"/>
    <property type="evidence" value="ECO:0007669"/>
    <property type="project" value="UniProtKB-ARBA"/>
</dbReference>
<dbReference type="InterPro" id="IPR036736">
    <property type="entry name" value="ACP-like_sf"/>
</dbReference>
<evidence type="ECO:0000256" key="1">
    <source>
        <dbReference type="SAM" id="MobiDB-lite"/>
    </source>
</evidence>
<evidence type="ECO:0000313" key="3">
    <source>
        <dbReference type="Proteomes" id="UP000295733"/>
    </source>
</evidence>
<dbReference type="InterPro" id="IPR010037">
    <property type="entry name" value="FkbH_domain"/>
</dbReference>
<protein>
    <submittedName>
        <fullName evidence="2">D-glyceryl-ACP synthase</fullName>
    </submittedName>
</protein>
<name>A0A4V6NQJ8_RHOAD</name>
<organism evidence="2 3">
    <name type="scientific">Rhodovulum adriaticum</name>
    <name type="common">Rhodopseudomonas adriatica</name>
    <dbReference type="NCBI Taxonomy" id="35804"/>
    <lineage>
        <taxon>Bacteria</taxon>
        <taxon>Pseudomonadati</taxon>
        <taxon>Pseudomonadota</taxon>
        <taxon>Alphaproteobacteria</taxon>
        <taxon>Rhodobacterales</taxon>
        <taxon>Paracoccaceae</taxon>
        <taxon>Rhodovulum</taxon>
    </lineage>
</organism>
<dbReference type="InterPro" id="IPR023214">
    <property type="entry name" value="HAD_sf"/>
</dbReference>
<gene>
    <name evidence="2" type="ORF">EV656_103115</name>
</gene>
<dbReference type="NCBIfam" id="TIGR01686">
    <property type="entry name" value="FkbH"/>
    <property type="match status" value="1"/>
</dbReference>
<dbReference type="Gene3D" id="3.40.50.1000">
    <property type="entry name" value="HAD superfamily/HAD-like"/>
    <property type="match status" value="1"/>
</dbReference>
<dbReference type="AlphaFoldDB" id="A0A4V6NQJ8"/>
<sequence length="721" mass="76418">MADLGTLALLGSANLDILAEALASEAAQWNAALQCRVATYGRAGIDLRDNTSGLCRSLAAGAAAVVFERAEDLLGEAVHRPLRLYDRGQDGIAAAVAPMLDTVRQARARGTGPILVFSLASFSASTLGMVDPAAEQGLAAALKSANAHLREETAGMAGVHWIDTDALIAEVGRQAAAPGMYWHAARAPFSAGFAAALSRRVIAALLFLTGRSTRLLVLDLDNTLWGGVLGEDGMGGLRLGGGYPGGAFREFQSRIKGLADRGIVLAVASKNDTDLALGAMADHPDMLIRPDDLAAHRIGWSEKADGIAAMLEELSLGQAHCMFLDDNPLERAKVRQRLPQCQVPDLPERVEDRIAMLDRHPYLDCLSLTGSDVTRGAQYRARAQLRRAEAAAEDLQAFLRGLDIRITFEPYGPSNRQRIEQLIVKTNQFNATTRRHDAATLAHIAAQGGLILGVGVEDRHTPYEIMGVLILRAARDMGVGLDLSAVSGPADGAWVIDSLMLSCRILGRDVERAMLWQAVQSARGQGAGCLMGQIIPTERNTPVRQIYQGAGFAPLCGAGPGDIWALDLEPGDDRASLLPAHLRVVSARTRPPVAEPPRSPLATVASAPRSPLATTPASPLATSPLSTTAPAPGSAACAAGDPAALNKTLDALFRHKLGLDASTDLSTVTMENTPAWDSLKHVALAMEIEQTMQVRLPMEVLFSIHSYADLRRALADQAGAC</sequence>
<dbReference type="NCBIfam" id="TIGR01681">
    <property type="entry name" value="HAD-SF-IIIC"/>
    <property type="match status" value="1"/>
</dbReference>
<dbReference type="SUPFAM" id="SSF47336">
    <property type="entry name" value="ACP-like"/>
    <property type="match status" value="1"/>
</dbReference>
<accession>A0A4V6NQJ8</accession>
<feature type="region of interest" description="Disordered" evidence="1">
    <location>
        <begin position="589"/>
        <end position="629"/>
    </location>
</feature>
<reference evidence="2 3" key="1">
    <citation type="submission" date="2019-03" db="EMBL/GenBank/DDBJ databases">
        <title>Genomic Encyclopedia of Type Strains, Phase IV (KMG-IV): sequencing the most valuable type-strain genomes for metagenomic binning, comparative biology and taxonomic classification.</title>
        <authorList>
            <person name="Goeker M."/>
        </authorList>
    </citation>
    <scope>NUCLEOTIDE SEQUENCE [LARGE SCALE GENOMIC DNA]</scope>
    <source>
        <strain evidence="2 3">DSM 2781</strain>
    </source>
</reference>
<evidence type="ECO:0000313" key="2">
    <source>
        <dbReference type="EMBL" id="TCP25366.1"/>
    </source>
</evidence>
<dbReference type="SUPFAM" id="SSF56784">
    <property type="entry name" value="HAD-like"/>
    <property type="match status" value="1"/>
</dbReference>